<feature type="domain" description="Methyltransferase type 12" evidence="1">
    <location>
        <begin position="436"/>
        <end position="545"/>
    </location>
</feature>
<accession>A0A3S1DWL6</accession>
<dbReference type="InterPro" id="IPR029063">
    <property type="entry name" value="SAM-dependent_MTases_sf"/>
</dbReference>
<dbReference type="Gene3D" id="3.40.50.150">
    <property type="entry name" value="Vaccinia Virus protein VP39"/>
    <property type="match status" value="1"/>
</dbReference>
<dbReference type="Pfam" id="PF08242">
    <property type="entry name" value="Methyltransf_12"/>
    <property type="match status" value="1"/>
</dbReference>
<evidence type="ECO:0000313" key="3">
    <source>
        <dbReference type="Proteomes" id="UP000272464"/>
    </source>
</evidence>
<evidence type="ECO:0000259" key="1">
    <source>
        <dbReference type="Pfam" id="PF08242"/>
    </source>
</evidence>
<dbReference type="GO" id="GO:0008168">
    <property type="term" value="F:methyltransferase activity"/>
    <property type="evidence" value="ECO:0007669"/>
    <property type="project" value="UniProtKB-KW"/>
</dbReference>
<dbReference type="AlphaFoldDB" id="A0A3S1DWL6"/>
<dbReference type="GO" id="GO:0032259">
    <property type="term" value="P:methylation"/>
    <property type="evidence" value="ECO:0007669"/>
    <property type="project" value="UniProtKB-KW"/>
</dbReference>
<proteinExistence type="predicted"/>
<name>A0A3S1DWL6_9BACL</name>
<dbReference type="SUPFAM" id="SSF53335">
    <property type="entry name" value="S-adenosyl-L-methionine-dependent methyltransferases"/>
    <property type="match status" value="1"/>
</dbReference>
<sequence length="693" mass="79391">MLASLTAIAAYRQGQEPVADDNPWLNYIITAEQTIINLERIHALRELEDVNPVLDYVERTLLILDKLPVSFWIREIIQEVLIWSEVSKGGTLRQRKAWQKQGINLFVHNIGSAQLYTELNHAETQDNRLQVINTLIATHGLIGQQLRGEVPFTENEPLQQLVSAGMLAPQELVDILLPLNHCIIAGVSEDLWSSIQEEVEQLIRQIAYGTYSEEATVLQRLRLLRTHSIRKGERFDTELDLIQEKIDLAASLAPIKEQTLWYVESALQDFALDEFIKVLLLAVRHDKTDLPVRHISFERLMNMMYYDYKGSKKINVYKKRIIEKYLQDLTWDSILDGQNITSPHLKHSLQSHPELPDTVFFTFEFSPAAEKLIEFCMEAEKSPLYEKAVLMLFDLFGLRRDAYDRFHNEEEYLAGMNQTADYKKVILNYIVGSKAIDIGPGGGVLLDLIEQELPHIQATGLDISANVIEALERKKQLEGHTWHVLKGDALQLSSYVKPGQADTIVFSSILHELFSYIEYEGRRFNHATIAAALASAFEVLPVGGRIIIRDGIMTEPASLQRRIRFLEADGLEWLQRYQKDFAGRNIQYELVNDQEVQMPINDAMEFLYTYTWGEEAYVHEVQEQFGYFTPGEYVNFIRSTLGDAALIMENRHFLQEGYTEALQGRIQFMDEQGLPVSLPDSTCLIVIEKVNVG</sequence>
<dbReference type="EMBL" id="RZNX01000004">
    <property type="protein sequence ID" value="RUT30577.1"/>
    <property type="molecule type" value="Genomic_DNA"/>
</dbReference>
<evidence type="ECO:0000313" key="2">
    <source>
        <dbReference type="EMBL" id="RUT30577.1"/>
    </source>
</evidence>
<gene>
    <name evidence="2" type="ORF">EJP77_12175</name>
</gene>
<organism evidence="2 3">
    <name type="scientific">Paenibacillus zeisoli</name>
    <dbReference type="NCBI Taxonomy" id="2496267"/>
    <lineage>
        <taxon>Bacteria</taxon>
        <taxon>Bacillati</taxon>
        <taxon>Bacillota</taxon>
        <taxon>Bacilli</taxon>
        <taxon>Bacillales</taxon>
        <taxon>Paenibacillaceae</taxon>
        <taxon>Paenibacillus</taxon>
    </lineage>
</organism>
<dbReference type="InterPro" id="IPR013217">
    <property type="entry name" value="Methyltransf_12"/>
</dbReference>
<reference evidence="2 3" key="1">
    <citation type="submission" date="2018-12" db="EMBL/GenBank/DDBJ databases">
        <authorList>
            <person name="Sun L."/>
            <person name="Chen Z."/>
        </authorList>
    </citation>
    <scope>NUCLEOTIDE SEQUENCE [LARGE SCALE GENOMIC DNA]</scope>
    <source>
        <strain evidence="2 3">3-5-3</strain>
    </source>
</reference>
<comment type="caution">
    <text evidence="2">The sequence shown here is derived from an EMBL/GenBank/DDBJ whole genome shotgun (WGS) entry which is preliminary data.</text>
</comment>
<keyword evidence="2" id="KW-0489">Methyltransferase</keyword>
<keyword evidence="3" id="KW-1185">Reference proteome</keyword>
<protein>
    <submittedName>
        <fullName evidence="2">Class I SAM-dependent methyltransferase</fullName>
    </submittedName>
</protein>
<dbReference type="Proteomes" id="UP000272464">
    <property type="component" value="Unassembled WGS sequence"/>
</dbReference>
<dbReference type="NCBIfam" id="NF005379">
    <property type="entry name" value="PRK06922.1"/>
    <property type="match status" value="1"/>
</dbReference>
<keyword evidence="2" id="KW-0808">Transferase</keyword>
<dbReference type="RefSeq" id="WP_127199509.1">
    <property type="nucleotide sequence ID" value="NZ_RZNX01000004.1"/>
</dbReference>
<dbReference type="OrthoDB" id="5106431at2"/>